<evidence type="ECO:0000256" key="1">
    <source>
        <dbReference type="SAM" id="MobiDB-lite"/>
    </source>
</evidence>
<keyword evidence="3" id="KW-1185">Reference proteome</keyword>
<dbReference type="EMBL" id="QRBI01000108">
    <property type="protein sequence ID" value="RMC11802.1"/>
    <property type="molecule type" value="Genomic_DNA"/>
</dbReference>
<organism evidence="2 3">
    <name type="scientific">Hirundo rustica rustica</name>
    <dbReference type="NCBI Taxonomy" id="333673"/>
    <lineage>
        <taxon>Eukaryota</taxon>
        <taxon>Metazoa</taxon>
        <taxon>Chordata</taxon>
        <taxon>Craniata</taxon>
        <taxon>Vertebrata</taxon>
        <taxon>Euteleostomi</taxon>
        <taxon>Archelosauria</taxon>
        <taxon>Archosauria</taxon>
        <taxon>Dinosauria</taxon>
        <taxon>Saurischia</taxon>
        <taxon>Theropoda</taxon>
        <taxon>Coelurosauria</taxon>
        <taxon>Aves</taxon>
        <taxon>Neognathae</taxon>
        <taxon>Neoaves</taxon>
        <taxon>Telluraves</taxon>
        <taxon>Australaves</taxon>
        <taxon>Passeriformes</taxon>
        <taxon>Sylvioidea</taxon>
        <taxon>Hirundinidae</taxon>
        <taxon>Hirundo</taxon>
    </lineage>
</organism>
<feature type="compositionally biased region" description="Basic and acidic residues" evidence="1">
    <location>
        <begin position="170"/>
        <end position="183"/>
    </location>
</feature>
<reference evidence="2 3" key="1">
    <citation type="submission" date="2018-07" db="EMBL/GenBank/DDBJ databases">
        <title>A high quality draft genome assembly of the barn swallow (H. rustica rustica).</title>
        <authorList>
            <person name="Formenti G."/>
            <person name="Chiara M."/>
            <person name="Poveda L."/>
            <person name="Francoijs K.-J."/>
            <person name="Bonisoli-Alquati A."/>
            <person name="Canova L."/>
            <person name="Gianfranceschi L."/>
            <person name="Horner D.S."/>
            <person name="Saino N."/>
        </authorList>
    </citation>
    <scope>NUCLEOTIDE SEQUENCE [LARGE SCALE GENOMIC DNA]</scope>
    <source>
        <strain evidence="2">Chelidonia</strain>
        <tissue evidence="2">Blood</tissue>
    </source>
</reference>
<feature type="compositionally biased region" description="Low complexity" evidence="1">
    <location>
        <begin position="142"/>
        <end position="168"/>
    </location>
</feature>
<proteinExistence type="predicted"/>
<accession>A0A3M0KF40</accession>
<gene>
    <name evidence="2" type="ORF">DUI87_11928</name>
</gene>
<evidence type="ECO:0000313" key="2">
    <source>
        <dbReference type="EMBL" id="RMC11802.1"/>
    </source>
</evidence>
<protein>
    <submittedName>
        <fullName evidence="2">Uncharacterized protein</fullName>
    </submittedName>
</protein>
<evidence type="ECO:0000313" key="3">
    <source>
        <dbReference type="Proteomes" id="UP000269221"/>
    </source>
</evidence>
<dbReference type="STRING" id="333673.A0A3M0KF40"/>
<feature type="region of interest" description="Disordered" evidence="1">
    <location>
        <begin position="141"/>
        <end position="198"/>
    </location>
</feature>
<dbReference type="OrthoDB" id="10456449at2759"/>
<name>A0A3M0KF40_HIRRU</name>
<dbReference type="Proteomes" id="UP000269221">
    <property type="component" value="Unassembled WGS sequence"/>
</dbReference>
<comment type="caution">
    <text evidence="2">The sequence shown here is derived from an EMBL/GenBank/DDBJ whole genome shotgun (WGS) entry which is preliminary data.</text>
</comment>
<sequence>MQVLHLGRNNPRNQHRLGGTCWSSSAGKHLGDTELSLGQQSVLGILGDTELSLGQQSVLGILGDTELSLGQQSVLGVLGDTELSLGQQSVLGVLGDTELSLGQQSVLGPRRPRGRWGQQEEHWQQGRERWCPCGQPRRHLWSAVSSSGSSAQRGQGAPGAGPAEAAQPRKGPEHAGARERLRELGLFSLERSPRREGP</sequence>
<dbReference type="AlphaFoldDB" id="A0A3M0KF40"/>